<evidence type="ECO:0000313" key="1">
    <source>
        <dbReference type="EMBL" id="KAH6623589.1"/>
    </source>
</evidence>
<sequence>MYVETSDNKEKNVNWSTDPPPDTHNNLIPTRHALSTSREEKYWLSLDKSNGELRYGKFFVNATTVLRKVEGIRKQNGGTAFPKDYEWLKDAREVKIFVAGGKAVDVSILRLPVTYRLSPFVVPRNRLTLLQLENGLVTVPANLPDACKVLYGNVAGENITLNDSSFPDFTRAIELSCKDGWCYKELQKKKEALKAKREARWELEDTTPVLIEDEKKKIAEERDKIAKEEDKMTYIRVTLGYDHGDSPGVPYVLEIWPSGHKSFVHKHGDACAVIKVLHGKIQATFWDSIEKGRLQLGTARLRKGDVTWLDPHNYQIHQLHNLAEYLGVCCTIQCYRFEKKDKNQINNFQYTDTNGECHEFTPSSDITFYAFRREMKKEWLKRMGRNESEIEAQLKEEHDEFKERFDLTGGVYDPCSAGHPVRQVNGT</sequence>
<reference evidence="1 2" key="1">
    <citation type="journal article" date="2021" name="Nat. Commun.">
        <title>Genetic determinants of endophytism in the Arabidopsis root mycobiome.</title>
        <authorList>
            <person name="Mesny F."/>
            <person name="Miyauchi S."/>
            <person name="Thiergart T."/>
            <person name="Pickel B."/>
            <person name="Atanasova L."/>
            <person name="Karlsson M."/>
            <person name="Huettel B."/>
            <person name="Barry K.W."/>
            <person name="Haridas S."/>
            <person name="Chen C."/>
            <person name="Bauer D."/>
            <person name="Andreopoulos W."/>
            <person name="Pangilinan J."/>
            <person name="LaButti K."/>
            <person name="Riley R."/>
            <person name="Lipzen A."/>
            <person name="Clum A."/>
            <person name="Drula E."/>
            <person name="Henrissat B."/>
            <person name="Kohler A."/>
            <person name="Grigoriev I.V."/>
            <person name="Martin F.M."/>
            <person name="Hacquard S."/>
        </authorList>
    </citation>
    <scope>NUCLEOTIDE SEQUENCE [LARGE SCALE GENOMIC DNA]</scope>
    <source>
        <strain evidence="1 2">MPI-SDFR-AT-0079</strain>
    </source>
</reference>
<keyword evidence="2" id="KW-1185">Reference proteome</keyword>
<accession>A0ACB7NZP2</accession>
<proteinExistence type="predicted"/>
<protein>
    <submittedName>
        <fullName evidence="1">RmlC-like cupin domain-containing protein</fullName>
    </submittedName>
</protein>
<organism evidence="1 2">
    <name type="scientific">Chaetomium tenue</name>
    <dbReference type="NCBI Taxonomy" id="1854479"/>
    <lineage>
        <taxon>Eukaryota</taxon>
        <taxon>Fungi</taxon>
        <taxon>Dikarya</taxon>
        <taxon>Ascomycota</taxon>
        <taxon>Pezizomycotina</taxon>
        <taxon>Sordariomycetes</taxon>
        <taxon>Sordariomycetidae</taxon>
        <taxon>Sordariales</taxon>
        <taxon>Chaetomiaceae</taxon>
        <taxon>Chaetomium</taxon>
    </lineage>
</organism>
<comment type="caution">
    <text evidence="1">The sequence shown here is derived from an EMBL/GenBank/DDBJ whole genome shotgun (WGS) entry which is preliminary data.</text>
</comment>
<dbReference type="EMBL" id="JAGIZQ010000006">
    <property type="protein sequence ID" value="KAH6623589.1"/>
    <property type="molecule type" value="Genomic_DNA"/>
</dbReference>
<evidence type="ECO:0000313" key="2">
    <source>
        <dbReference type="Proteomes" id="UP000724584"/>
    </source>
</evidence>
<name>A0ACB7NZP2_9PEZI</name>
<gene>
    <name evidence="1" type="ORF">F5144DRAFT_497700</name>
</gene>
<dbReference type="Proteomes" id="UP000724584">
    <property type="component" value="Unassembled WGS sequence"/>
</dbReference>